<comment type="similarity">
    <text evidence="1">Belongs to the carbohydrate esterase 15 (CE15) family.</text>
</comment>
<dbReference type="SUPFAM" id="SSF53474">
    <property type="entry name" value="alpha/beta-Hydrolases"/>
    <property type="match status" value="1"/>
</dbReference>
<dbReference type="GO" id="GO:0046274">
    <property type="term" value="P:lignin catabolic process"/>
    <property type="evidence" value="ECO:0007669"/>
    <property type="project" value="UniProtKB-KW"/>
</dbReference>
<feature type="chain" id="PRO_5042897462" description="(4-O-methyl)-D-glucuronate--lignin esterase" evidence="8">
    <location>
        <begin position="20"/>
        <end position="411"/>
    </location>
</feature>
<evidence type="ECO:0000256" key="2">
    <source>
        <dbReference type="ARBA" id="ARBA00022487"/>
    </source>
</evidence>
<keyword evidence="5" id="KW-0439">Lignin degradation</keyword>
<evidence type="ECO:0000256" key="3">
    <source>
        <dbReference type="ARBA" id="ARBA00022729"/>
    </source>
</evidence>
<sequence length="411" mass="44530">MRTSLALAVAGAAIASAYGTPKPSYGNDYSPVPASCSRLPPHQRLINQTYVLPDPFHFINGHPVRNEADWYCRAAQIRELFQRYELGYKPAKPPVFSSTWSNNTLNITAGLSKSKTINFSIPIKPANVTSNGASPAVIAYNGVSVPIPAQAATIVLNVDQIALQDNSSSRGIGLFYDLYGNDTTTAGALMAWAWAVSRILDALEAHPEAGINPRKVAVTGCSRNGKGAMVAGAFDERIALTIPQESGSGGDACWRTSRDMLVNQNLATQTAQEIVTENVWLSESFDYFARDNYTVGLLPVDHHELAGLVAPRGLYSTNNVGFLWLGDWSTLECMTAANTIFQALGVADHQGFSQDGPHNHCSFPADQEAEIAAFYNRFLLDEAVSTGVFRTVGNWTFDPKWTPWAVPDLVA</sequence>
<dbReference type="InterPro" id="IPR029058">
    <property type="entry name" value="AB_hydrolase_fold"/>
</dbReference>
<name>A0AAN8A1H0_9PEZI</name>
<feature type="domain" description="4-O-methyl-glucuronoyl methylesterase-like" evidence="9">
    <location>
        <begin position="113"/>
        <end position="345"/>
    </location>
</feature>
<evidence type="ECO:0000259" key="9">
    <source>
        <dbReference type="Pfam" id="PF22244"/>
    </source>
</evidence>
<evidence type="ECO:0000256" key="6">
    <source>
        <dbReference type="ARBA" id="ARBA00024511"/>
    </source>
</evidence>
<proteinExistence type="inferred from homology"/>
<evidence type="ECO:0000256" key="1">
    <source>
        <dbReference type="ARBA" id="ARBA00010092"/>
    </source>
</evidence>
<keyword evidence="3 8" id="KW-0732">Signal</keyword>
<evidence type="ECO:0000256" key="7">
    <source>
        <dbReference type="ARBA" id="ARBA00026105"/>
    </source>
</evidence>
<dbReference type="Proteomes" id="UP001310594">
    <property type="component" value="Unassembled WGS sequence"/>
</dbReference>
<dbReference type="EMBL" id="JAVRQU010000010">
    <property type="protein sequence ID" value="KAK5698238.1"/>
    <property type="molecule type" value="Genomic_DNA"/>
</dbReference>
<keyword evidence="4" id="KW-0378">Hydrolase</keyword>
<evidence type="ECO:0000256" key="5">
    <source>
        <dbReference type="ARBA" id="ARBA00023185"/>
    </source>
</evidence>
<gene>
    <name evidence="10" type="primary">cip2</name>
    <name evidence="10" type="ORF">LTR97_007199</name>
</gene>
<dbReference type="InterPro" id="IPR054579">
    <property type="entry name" value="GCE-like_dom"/>
</dbReference>
<protein>
    <recommendedName>
        <fullName evidence="7">(4-O-methyl)-D-glucuronate--lignin esterase</fullName>
        <ecNumber evidence="7">3.1.1.117</ecNumber>
    </recommendedName>
</protein>
<dbReference type="Pfam" id="PF22244">
    <property type="entry name" value="GCE_fung"/>
    <property type="match status" value="1"/>
</dbReference>
<reference evidence="10" key="1">
    <citation type="submission" date="2023-08" db="EMBL/GenBank/DDBJ databases">
        <title>Black Yeasts Isolated from many extreme environments.</title>
        <authorList>
            <person name="Coleine C."/>
            <person name="Stajich J.E."/>
            <person name="Selbmann L."/>
        </authorList>
    </citation>
    <scope>NUCLEOTIDE SEQUENCE</scope>
    <source>
        <strain evidence="10">CCFEE 5810</strain>
    </source>
</reference>
<dbReference type="Gene3D" id="3.40.50.1820">
    <property type="entry name" value="alpha/beta hydrolase"/>
    <property type="match status" value="1"/>
</dbReference>
<comment type="catalytic activity">
    <reaction evidence="6">
        <text>a 4-O-methyl-alpha-D-glucuronosyl ester derivative + H2O = 4-O-methyl-alpha-D-glucuronate derivative + an alcohol + H(+)</text>
        <dbReference type="Rhea" id="RHEA:67452"/>
        <dbReference type="ChEBI" id="CHEBI:15377"/>
        <dbReference type="ChEBI" id="CHEBI:15378"/>
        <dbReference type="ChEBI" id="CHEBI:30879"/>
        <dbReference type="ChEBI" id="CHEBI:171667"/>
        <dbReference type="ChEBI" id="CHEBI:171668"/>
        <dbReference type="EC" id="3.1.1.117"/>
    </reaction>
    <physiologicalReaction direction="left-to-right" evidence="6">
        <dbReference type="Rhea" id="RHEA:67453"/>
    </physiologicalReaction>
</comment>
<feature type="signal peptide" evidence="8">
    <location>
        <begin position="1"/>
        <end position="19"/>
    </location>
</feature>
<keyword evidence="2" id="KW-0719">Serine esterase</keyword>
<evidence type="ECO:0000313" key="11">
    <source>
        <dbReference type="Proteomes" id="UP001310594"/>
    </source>
</evidence>
<evidence type="ECO:0000256" key="8">
    <source>
        <dbReference type="SAM" id="SignalP"/>
    </source>
</evidence>
<accession>A0AAN8A1H0</accession>
<evidence type="ECO:0000256" key="4">
    <source>
        <dbReference type="ARBA" id="ARBA00022801"/>
    </source>
</evidence>
<dbReference type="EC" id="3.1.1.117" evidence="7"/>
<dbReference type="GO" id="GO:0052689">
    <property type="term" value="F:carboxylic ester hydrolase activity"/>
    <property type="evidence" value="ECO:0007669"/>
    <property type="project" value="UniProtKB-KW"/>
</dbReference>
<organism evidence="10 11">
    <name type="scientific">Elasticomyces elasticus</name>
    <dbReference type="NCBI Taxonomy" id="574655"/>
    <lineage>
        <taxon>Eukaryota</taxon>
        <taxon>Fungi</taxon>
        <taxon>Dikarya</taxon>
        <taxon>Ascomycota</taxon>
        <taxon>Pezizomycotina</taxon>
        <taxon>Dothideomycetes</taxon>
        <taxon>Dothideomycetidae</taxon>
        <taxon>Mycosphaerellales</taxon>
        <taxon>Teratosphaeriaceae</taxon>
        <taxon>Elasticomyces</taxon>
    </lineage>
</organism>
<evidence type="ECO:0000313" key="10">
    <source>
        <dbReference type="EMBL" id="KAK5698238.1"/>
    </source>
</evidence>
<comment type="caution">
    <text evidence="10">The sequence shown here is derived from an EMBL/GenBank/DDBJ whole genome shotgun (WGS) entry which is preliminary data.</text>
</comment>
<dbReference type="AlphaFoldDB" id="A0AAN8A1H0"/>